<protein>
    <recommendedName>
        <fullName evidence="1">Serine aminopeptidase S33 domain-containing protein</fullName>
    </recommendedName>
</protein>
<dbReference type="InterPro" id="IPR029058">
    <property type="entry name" value="AB_hydrolase_fold"/>
</dbReference>
<dbReference type="PANTHER" id="PTHR43358:SF4">
    <property type="entry name" value="ALPHA_BETA HYDROLASE FOLD-1 DOMAIN-CONTAINING PROTEIN"/>
    <property type="match status" value="1"/>
</dbReference>
<reference evidence="2 3" key="1">
    <citation type="submission" date="2016-11" db="EMBL/GenBank/DDBJ databases">
        <authorList>
            <person name="Jaros S."/>
            <person name="Januszkiewicz K."/>
            <person name="Wedrychowicz H."/>
        </authorList>
    </citation>
    <scope>NUCLEOTIDE SEQUENCE [LARGE SCALE GENOMIC DNA]</scope>
    <source>
        <strain evidence="2 3">DSM 18119</strain>
    </source>
</reference>
<gene>
    <name evidence="2" type="ORF">SAMN02745131_04034</name>
</gene>
<feature type="domain" description="Serine aminopeptidase S33" evidence="1">
    <location>
        <begin position="251"/>
        <end position="305"/>
    </location>
</feature>
<dbReference type="PANTHER" id="PTHR43358">
    <property type="entry name" value="ALPHA/BETA-HYDROLASE"/>
    <property type="match status" value="1"/>
</dbReference>
<dbReference type="STRING" id="1121884.SAMN02745131_04034"/>
<dbReference type="AlphaFoldDB" id="A0A1M5G356"/>
<evidence type="ECO:0000313" key="3">
    <source>
        <dbReference type="Proteomes" id="UP000184048"/>
    </source>
</evidence>
<dbReference type="Proteomes" id="UP000184048">
    <property type="component" value="Unassembled WGS sequence"/>
</dbReference>
<organism evidence="2 3">
    <name type="scientific">Flavisolibacter ginsengisoli DSM 18119</name>
    <dbReference type="NCBI Taxonomy" id="1121884"/>
    <lineage>
        <taxon>Bacteria</taxon>
        <taxon>Pseudomonadati</taxon>
        <taxon>Bacteroidota</taxon>
        <taxon>Chitinophagia</taxon>
        <taxon>Chitinophagales</taxon>
        <taxon>Chitinophagaceae</taxon>
        <taxon>Flavisolibacter</taxon>
    </lineage>
</organism>
<evidence type="ECO:0000259" key="1">
    <source>
        <dbReference type="Pfam" id="PF12146"/>
    </source>
</evidence>
<dbReference type="EMBL" id="FQUU01000026">
    <property type="protein sequence ID" value="SHF98149.1"/>
    <property type="molecule type" value="Genomic_DNA"/>
</dbReference>
<name>A0A1M5G356_9BACT</name>
<dbReference type="RefSeq" id="WP_072837144.1">
    <property type="nucleotide sequence ID" value="NZ_FQUU01000026.1"/>
</dbReference>
<dbReference type="Pfam" id="PF12146">
    <property type="entry name" value="Hydrolase_4"/>
    <property type="match status" value="2"/>
</dbReference>
<feature type="domain" description="Serine aminopeptidase S33" evidence="1">
    <location>
        <begin position="102"/>
        <end position="203"/>
    </location>
</feature>
<accession>A0A1M5G356</accession>
<dbReference type="OrthoDB" id="9777090at2"/>
<proteinExistence type="predicted"/>
<dbReference type="SUPFAM" id="SSF53474">
    <property type="entry name" value="alpha/beta-Hydrolases"/>
    <property type="match status" value="1"/>
</dbReference>
<sequence length="321" mass="36504">MSSITKRKLPAFLKTILWVVFVQLVLLNISAASYAFKFTHFKQGQPPAINNDNILVKTWKLFTGPSFYRNDKEPLPTFPVTYVLLKLNEDLSIDTWYSELPSSRKCIIMFHGYSSNKSILNAEAFRFREWGYNVLMVDLRAHGNREGNSTSFGFKETEEVIKAFNFAKEQGNHYVILYGVSMGAVLAIKAVSQKLVAPDAIIADMPFGSLHDHLKTRARVTGFASEPFAFFTTLWIGIESGFNGFSLNTAEYANSVTCPILLQWGERDRYVTANEIESIYQHLASQKKKLVLYPEADHDSYLESDPILWEKEVGSFLNELH</sequence>
<dbReference type="Gene3D" id="3.40.50.1820">
    <property type="entry name" value="alpha/beta hydrolase"/>
    <property type="match status" value="1"/>
</dbReference>
<evidence type="ECO:0000313" key="2">
    <source>
        <dbReference type="EMBL" id="SHF98149.1"/>
    </source>
</evidence>
<keyword evidence="3" id="KW-1185">Reference proteome</keyword>
<dbReference type="InterPro" id="IPR022742">
    <property type="entry name" value="Hydrolase_4"/>
</dbReference>
<dbReference type="InterPro" id="IPR052920">
    <property type="entry name" value="DNA-binding_regulatory"/>
</dbReference>